<keyword evidence="3" id="KW-1185">Reference proteome</keyword>
<keyword evidence="1" id="KW-0472">Membrane</keyword>
<evidence type="ECO:0008006" key="4">
    <source>
        <dbReference type="Google" id="ProtNLM"/>
    </source>
</evidence>
<protein>
    <recommendedName>
        <fullName evidence="4">DUF2500 family protein</fullName>
    </recommendedName>
</protein>
<reference evidence="2 3" key="1">
    <citation type="journal article" date="2019" name="Int. J. Syst. Evol. Microbiol.">
        <title>The Global Catalogue of Microorganisms (GCM) 10K type strain sequencing project: providing services to taxonomists for standard genome sequencing and annotation.</title>
        <authorList>
            <consortium name="The Broad Institute Genomics Platform"/>
            <consortium name="The Broad Institute Genome Sequencing Center for Infectious Disease"/>
            <person name="Wu L."/>
            <person name="Ma J."/>
        </authorList>
    </citation>
    <scope>NUCLEOTIDE SEQUENCE [LARGE SCALE GENOMIC DNA]</scope>
    <source>
        <strain evidence="2 3">JCM 15628</strain>
    </source>
</reference>
<proteinExistence type="predicted"/>
<sequence>MVTDEFGPFDQAMTGPPTMFLVFFGVVATVVVGTFVFTAVKLFSRWRADQAAPLRSIDAMVVSRRTDVRRSTRPIGGPVAGPADGSAGAPMAAATVATSTSTSYFVTFEEPSGERRELQVRGRDYGQLTEGDRGHLIHQGSRYKGFTRQGTVDGIR</sequence>
<evidence type="ECO:0000313" key="2">
    <source>
        <dbReference type="EMBL" id="GAA1975503.1"/>
    </source>
</evidence>
<dbReference type="Proteomes" id="UP001500013">
    <property type="component" value="Unassembled WGS sequence"/>
</dbReference>
<dbReference type="Pfam" id="PF10694">
    <property type="entry name" value="DUF2500"/>
    <property type="match status" value="1"/>
</dbReference>
<name>A0ABN2RV85_9MICO</name>
<dbReference type="InterPro" id="IPR019635">
    <property type="entry name" value="DUF2500"/>
</dbReference>
<dbReference type="RefSeq" id="WP_344059977.1">
    <property type="nucleotide sequence ID" value="NZ_BAAAPU010000005.1"/>
</dbReference>
<dbReference type="EMBL" id="BAAAPU010000005">
    <property type="protein sequence ID" value="GAA1975503.1"/>
    <property type="molecule type" value="Genomic_DNA"/>
</dbReference>
<organism evidence="2 3">
    <name type="scientific">Terrabacter lapilli</name>
    <dbReference type="NCBI Taxonomy" id="436231"/>
    <lineage>
        <taxon>Bacteria</taxon>
        <taxon>Bacillati</taxon>
        <taxon>Actinomycetota</taxon>
        <taxon>Actinomycetes</taxon>
        <taxon>Micrococcales</taxon>
        <taxon>Intrasporangiaceae</taxon>
        <taxon>Terrabacter</taxon>
    </lineage>
</organism>
<keyword evidence="1" id="KW-0812">Transmembrane</keyword>
<comment type="caution">
    <text evidence="2">The sequence shown here is derived from an EMBL/GenBank/DDBJ whole genome shotgun (WGS) entry which is preliminary data.</text>
</comment>
<feature type="transmembrane region" description="Helical" evidence="1">
    <location>
        <begin position="20"/>
        <end position="40"/>
    </location>
</feature>
<accession>A0ABN2RV85</accession>
<gene>
    <name evidence="2" type="ORF">GCM10009817_14630</name>
</gene>
<keyword evidence="1" id="KW-1133">Transmembrane helix</keyword>
<evidence type="ECO:0000313" key="3">
    <source>
        <dbReference type="Proteomes" id="UP001500013"/>
    </source>
</evidence>
<dbReference type="Gene3D" id="2.40.50.660">
    <property type="match status" value="1"/>
</dbReference>
<evidence type="ECO:0000256" key="1">
    <source>
        <dbReference type="SAM" id="Phobius"/>
    </source>
</evidence>